<dbReference type="AlphaFoldDB" id="A0AAU1IBW3"/>
<sequence>MEIASQEPIQKPIKESSPPTIMIGNREWKRNKSKNKEWSFYISEGLDYHISVEILTGQAHASPEGGEEEFMRHRIHVFPAGKVVNVPFQLKEAADDWLNLREADMRSTCVAFSQNWESAMQGMREAYAAAKNAYNASTFNVKDLTESEQREYFAKIRRIKSTLAKLEKTAPVVAPVEGVPGLWKVHVYDADYIVPASKFLPAKFKMNKDLVWAEETLLIAEGDFFLAKHPGGVLYICKRASLKSWMKAEKRDVQIIALPKWEYADGLLRSPQGELYRIPREKIPDLVVQSGKMRKFTNCVRVMIDGRIIAVNPKSKIGQIIDVGKENSRAVQELRIARREGAFIVVGDTENERMYILRTGKWPKMPEELNFSDGDWYKIMEPDGLHVFDVSNDDFFMLTTRTNRRKLWLDSLPSPTFKSLPHGTYTFTFAGVQYLVARGRYSDFVKAAMATKVRTGTPGCFLLKAPGHDRKAVDPTQIPADLLRTKDEWDRLIRKIPTATLDGKVLKLVVRDTVLIWTTEILPSVDSPLNAINIVKVTVDGETMIIKPDAADNDVTAETVDIRPNRQVWILNMPTGEYIAATGIGKVTLKGREYRYRMSEATWDQIYYSGPSIPTGSYNCFMLQEKGADDRTLGPISAKDPRLVDMATWQKWATNLPKAKTTLTGHPVYEIGEGPDKRYFTFDPRVYREPAVNTANCILLVVGKTPFPVDQDSPSLTWLDFTKKGDRDIAGEEVVTALERRRELPELAEESVSDESADEDQSDHLFEVAGYVLGNAGNRPYGDEPPWRDAFPQPVGRFLVLTVSVTGSDEPALYLFPAGGTDLEDRVSTGDPSYYMIHQEDGTWDLAVTTAQGTPVWLGGVKIDATGLLDLTSATERL</sequence>
<proteinExistence type="predicted"/>
<gene>
    <name evidence="2" type="ORF">OG477_44040</name>
</gene>
<protein>
    <submittedName>
        <fullName evidence="2">Uncharacterized protein</fullName>
    </submittedName>
</protein>
<name>A0AAU1IBW3_9ACTN</name>
<dbReference type="EMBL" id="CP108140">
    <property type="protein sequence ID" value="WTP91763.1"/>
    <property type="molecule type" value="Genomic_DNA"/>
</dbReference>
<evidence type="ECO:0000313" key="2">
    <source>
        <dbReference type="EMBL" id="WTP91763.1"/>
    </source>
</evidence>
<reference evidence="2" key="1">
    <citation type="submission" date="2022-10" db="EMBL/GenBank/DDBJ databases">
        <title>The complete genomes of actinobacterial strains from the NBC collection.</title>
        <authorList>
            <person name="Joergensen T.S."/>
            <person name="Alvarez Arevalo M."/>
            <person name="Sterndorff E.B."/>
            <person name="Faurdal D."/>
            <person name="Vuksanovic O."/>
            <person name="Mourched A.-S."/>
            <person name="Charusanti P."/>
            <person name="Shaw S."/>
            <person name="Blin K."/>
            <person name="Weber T."/>
        </authorList>
    </citation>
    <scope>NUCLEOTIDE SEQUENCE</scope>
    <source>
        <strain evidence="2">NBC 00180</strain>
    </source>
</reference>
<organism evidence="2">
    <name type="scientific">Streptomyces sp. NBC_00180</name>
    <dbReference type="NCBI Taxonomy" id="2903632"/>
    <lineage>
        <taxon>Bacteria</taxon>
        <taxon>Bacillati</taxon>
        <taxon>Actinomycetota</taxon>
        <taxon>Actinomycetes</taxon>
        <taxon>Kitasatosporales</taxon>
        <taxon>Streptomycetaceae</taxon>
        <taxon>Streptomyces</taxon>
    </lineage>
</organism>
<accession>A0AAU1IBW3</accession>
<evidence type="ECO:0000256" key="1">
    <source>
        <dbReference type="SAM" id="MobiDB-lite"/>
    </source>
</evidence>
<feature type="region of interest" description="Disordered" evidence="1">
    <location>
        <begin position="1"/>
        <end position="21"/>
    </location>
</feature>